<dbReference type="Pfam" id="PF01593">
    <property type="entry name" value="Amino_oxidase"/>
    <property type="match status" value="1"/>
</dbReference>
<evidence type="ECO:0000256" key="11">
    <source>
        <dbReference type="RuleBase" id="RU364052"/>
    </source>
</evidence>
<dbReference type="NCBIfam" id="NF008845">
    <property type="entry name" value="PRK11883.1-5"/>
    <property type="match status" value="1"/>
</dbReference>
<dbReference type="InterPro" id="IPR004572">
    <property type="entry name" value="Protoporphyrinogen_oxidase"/>
</dbReference>
<dbReference type="PANTHER" id="PTHR42923">
    <property type="entry name" value="PROTOPORPHYRINOGEN OXIDASE"/>
    <property type="match status" value="1"/>
</dbReference>
<dbReference type="GO" id="GO:0005737">
    <property type="term" value="C:cytoplasm"/>
    <property type="evidence" value="ECO:0007669"/>
    <property type="project" value="UniProtKB-SubCell"/>
</dbReference>
<name>A0A2T6BV70_9BACL</name>
<dbReference type="InterPro" id="IPR050464">
    <property type="entry name" value="Zeta_carotene_desat/Oxidored"/>
</dbReference>
<dbReference type="NCBIfam" id="TIGR00562">
    <property type="entry name" value="proto_IX_ox"/>
    <property type="match status" value="1"/>
</dbReference>
<evidence type="ECO:0000256" key="4">
    <source>
        <dbReference type="ARBA" id="ARBA00008310"/>
    </source>
</evidence>
<dbReference type="SUPFAM" id="SSF54373">
    <property type="entry name" value="FAD-linked reductases, C-terminal domain"/>
    <property type="match status" value="1"/>
</dbReference>
<dbReference type="InterPro" id="IPR036188">
    <property type="entry name" value="FAD/NAD-bd_sf"/>
</dbReference>
<dbReference type="InterPro" id="IPR002937">
    <property type="entry name" value="Amino_oxidase"/>
</dbReference>
<dbReference type="Gene3D" id="3.50.50.60">
    <property type="entry name" value="FAD/NAD(P)-binding domain"/>
    <property type="match status" value="1"/>
</dbReference>
<gene>
    <name evidence="13" type="ORF">C8P63_110123</name>
</gene>
<evidence type="ECO:0000256" key="2">
    <source>
        <dbReference type="ARBA" id="ARBA00001974"/>
    </source>
</evidence>
<comment type="function">
    <text evidence="11">Involved in coproporphyrin-dependent heme b biosynthesis. Catalyzes the oxidation of coproporphyrinogen III to coproporphyrin III.</text>
</comment>
<dbReference type="EC" id="1.3.3.15" evidence="5 11"/>
<keyword evidence="11" id="KW-0963">Cytoplasm</keyword>
<dbReference type="EMBL" id="QBKR01000010">
    <property type="protein sequence ID" value="PTX59978.1"/>
    <property type="molecule type" value="Genomic_DNA"/>
</dbReference>
<feature type="domain" description="Amine oxidase" evidence="12">
    <location>
        <begin position="13"/>
        <end position="460"/>
    </location>
</feature>
<keyword evidence="10 11" id="KW-0350">Heme biosynthesis</keyword>
<keyword evidence="8 11" id="KW-0274">FAD</keyword>
<evidence type="ECO:0000256" key="3">
    <source>
        <dbReference type="ARBA" id="ARBA00004744"/>
    </source>
</evidence>
<keyword evidence="9 11" id="KW-0560">Oxidoreductase</keyword>
<evidence type="ECO:0000313" key="13">
    <source>
        <dbReference type="EMBL" id="PTX59978.1"/>
    </source>
</evidence>
<comment type="catalytic activity">
    <reaction evidence="1">
        <text>coproporphyrinogen III + 3 O2 = coproporphyrin III + 3 H2O2</text>
        <dbReference type="Rhea" id="RHEA:43436"/>
        <dbReference type="ChEBI" id="CHEBI:15379"/>
        <dbReference type="ChEBI" id="CHEBI:16240"/>
        <dbReference type="ChEBI" id="CHEBI:57309"/>
        <dbReference type="ChEBI" id="CHEBI:131725"/>
        <dbReference type="EC" id="1.3.3.15"/>
    </reaction>
    <physiologicalReaction direction="left-to-right" evidence="1">
        <dbReference type="Rhea" id="RHEA:43437"/>
    </physiologicalReaction>
</comment>
<comment type="pathway">
    <text evidence="3 11">Porphyrin-containing compound metabolism; protoheme biosynthesis.</text>
</comment>
<evidence type="ECO:0000256" key="10">
    <source>
        <dbReference type="ARBA" id="ARBA00023133"/>
    </source>
</evidence>
<evidence type="ECO:0000259" key="12">
    <source>
        <dbReference type="Pfam" id="PF01593"/>
    </source>
</evidence>
<keyword evidence="7 11" id="KW-0285">Flavoprotein</keyword>
<evidence type="ECO:0000256" key="9">
    <source>
        <dbReference type="ARBA" id="ARBA00023002"/>
    </source>
</evidence>
<sequence length="469" mass="51965">MKRWRVAVVGGGITGLSAAFYLQKEAKERSIPLDLVLVESEKRLGGKIRTEHRGGFIMEQGPDSFLARKPSAKQLAVDLGLEKELVHNRAGQAYILHQGELLPIPEGAVMGIPTRITPFALSKLFSSAGKFRAIRDLFLPRRQNPDDLSVGTFFRRRLGDEVVDHLIEPLLSGIYAGDIDRLSLLATFPQFARLEEEHRSLILGLKRTRAPRKKEAPSKGQFLTLKKGLSSLVEAVEKQLPEEAVIKGNPLTRLIKEGSRYLLVLESNRVIQADGVILALPFDRMKALLPAAPLPEHPDPVPATSVATVILGFDAKALPAAPDGTGFVVPRREDTTLTACTWTHKKWPHTVPPGKAMIRCYVGRFGDDAIVEEPDPTILSRVRSDLKRIQGLDASPEFSRITRWRRAMPQYTVGHVRWREQLLDTCREQLPGLFPAGSSYGGIGLPDCIDQGKQAVSDVLDYLGLDNRR</sequence>
<evidence type="ECO:0000256" key="8">
    <source>
        <dbReference type="ARBA" id="ARBA00022827"/>
    </source>
</evidence>
<dbReference type="AlphaFoldDB" id="A0A2T6BV70"/>
<dbReference type="GO" id="GO:0006783">
    <property type="term" value="P:heme biosynthetic process"/>
    <property type="evidence" value="ECO:0007669"/>
    <property type="project" value="UniProtKB-UniRule"/>
</dbReference>
<dbReference type="Gene3D" id="1.10.3110.10">
    <property type="entry name" value="protoporphyrinogen ix oxidase, domain 3"/>
    <property type="match status" value="1"/>
</dbReference>
<accession>A0A2T6BV70</accession>
<dbReference type="PANTHER" id="PTHR42923:SF3">
    <property type="entry name" value="PROTOPORPHYRINOGEN OXIDASE"/>
    <property type="match status" value="1"/>
</dbReference>
<proteinExistence type="inferred from homology"/>
<keyword evidence="14" id="KW-1185">Reference proteome</keyword>
<dbReference type="GO" id="GO:0004729">
    <property type="term" value="F:oxygen-dependent protoporphyrinogen oxidase activity"/>
    <property type="evidence" value="ECO:0007669"/>
    <property type="project" value="UniProtKB-UniRule"/>
</dbReference>
<evidence type="ECO:0000256" key="6">
    <source>
        <dbReference type="ARBA" id="ARBA00019046"/>
    </source>
</evidence>
<dbReference type="OrthoDB" id="9805195at2"/>
<comment type="similarity">
    <text evidence="4 11">Belongs to the protoporphyrinogen/coproporphyrinogen oxidase family. Coproporphyrinogen III oxidase subfamily.</text>
</comment>
<dbReference type="Gene3D" id="3.90.660.20">
    <property type="entry name" value="Protoporphyrinogen oxidase, mitochondrial, domain 2"/>
    <property type="match status" value="1"/>
</dbReference>
<organism evidence="13 14">
    <name type="scientific">Melghirimyces profundicolus</name>
    <dbReference type="NCBI Taxonomy" id="1242148"/>
    <lineage>
        <taxon>Bacteria</taxon>
        <taxon>Bacillati</taxon>
        <taxon>Bacillota</taxon>
        <taxon>Bacilli</taxon>
        <taxon>Bacillales</taxon>
        <taxon>Thermoactinomycetaceae</taxon>
        <taxon>Melghirimyces</taxon>
    </lineage>
</organism>
<protein>
    <recommendedName>
        <fullName evidence="6 11">Coproporphyrinogen III oxidase</fullName>
        <ecNumber evidence="5 11">1.3.3.15</ecNumber>
    </recommendedName>
</protein>
<evidence type="ECO:0000313" key="14">
    <source>
        <dbReference type="Proteomes" id="UP000244240"/>
    </source>
</evidence>
<reference evidence="13 14" key="1">
    <citation type="submission" date="2018-04" db="EMBL/GenBank/DDBJ databases">
        <title>Genomic Encyclopedia of Archaeal and Bacterial Type Strains, Phase II (KMG-II): from individual species to whole genera.</title>
        <authorList>
            <person name="Goeker M."/>
        </authorList>
    </citation>
    <scope>NUCLEOTIDE SEQUENCE [LARGE SCALE GENOMIC DNA]</scope>
    <source>
        <strain evidence="13 14">DSM 45787</strain>
    </source>
</reference>
<evidence type="ECO:0000256" key="7">
    <source>
        <dbReference type="ARBA" id="ARBA00022630"/>
    </source>
</evidence>
<comment type="caution">
    <text evidence="13">The sequence shown here is derived from an EMBL/GenBank/DDBJ whole genome shotgun (WGS) entry which is preliminary data.</text>
</comment>
<dbReference type="SUPFAM" id="SSF51905">
    <property type="entry name" value="FAD/NAD(P)-binding domain"/>
    <property type="match status" value="1"/>
</dbReference>
<comment type="cofactor">
    <cofactor evidence="2 11">
        <name>FAD</name>
        <dbReference type="ChEBI" id="CHEBI:57692"/>
    </cofactor>
</comment>
<evidence type="ECO:0000256" key="5">
    <source>
        <dbReference type="ARBA" id="ARBA00012402"/>
    </source>
</evidence>
<dbReference type="Proteomes" id="UP000244240">
    <property type="component" value="Unassembled WGS sequence"/>
</dbReference>
<comment type="subcellular location">
    <subcellularLocation>
        <location evidence="11">Cytoplasm</location>
    </subcellularLocation>
</comment>
<evidence type="ECO:0000256" key="1">
    <source>
        <dbReference type="ARBA" id="ARBA00001755"/>
    </source>
</evidence>
<dbReference type="RefSeq" id="WP_108023298.1">
    <property type="nucleotide sequence ID" value="NZ_QBKR01000010.1"/>
</dbReference>
<dbReference type="UniPathway" id="UPA00252"/>